<feature type="signal peptide" evidence="1">
    <location>
        <begin position="1"/>
        <end position="38"/>
    </location>
</feature>
<keyword evidence="3" id="KW-1185">Reference proteome</keyword>
<organism evidence="2 3">
    <name type="scientific">Roseiconus lacunae</name>
    <dbReference type="NCBI Taxonomy" id="2605694"/>
    <lineage>
        <taxon>Bacteria</taxon>
        <taxon>Pseudomonadati</taxon>
        <taxon>Planctomycetota</taxon>
        <taxon>Planctomycetia</taxon>
        <taxon>Pirellulales</taxon>
        <taxon>Pirellulaceae</taxon>
        <taxon>Roseiconus</taxon>
    </lineage>
</organism>
<reference evidence="2 3" key="1">
    <citation type="submission" date="2023-06" db="EMBL/GenBank/DDBJ databases">
        <title>Roseiconus lacunae JC819 isolated from Gulf of Mannar region, Tamil Nadu.</title>
        <authorList>
            <person name="Pk S."/>
            <person name="Ch S."/>
            <person name="Ch V.R."/>
        </authorList>
    </citation>
    <scope>NUCLEOTIDE SEQUENCE [LARGE SCALE GENOMIC DNA]</scope>
    <source>
        <strain evidence="2 3">JC819</strain>
    </source>
</reference>
<proteinExistence type="predicted"/>
<name>A0ABT7PL59_9BACT</name>
<comment type="caution">
    <text evidence="2">The sequence shown here is derived from an EMBL/GenBank/DDBJ whole genome shotgun (WGS) entry which is preliminary data.</text>
</comment>
<evidence type="ECO:0000313" key="2">
    <source>
        <dbReference type="EMBL" id="MDM4017237.1"/>
    </source>
</evidence>
<accession>A0ABT7PL59</accession>
<keyword evidence="1" id="KW-0732">Signal</keyword>
<evidence type="ECO:0000256" key="1">
    <source>
        <dbReference type="SAM" id="SignalP"/>
    </source>
</evidence>
<dbReference type="EMBL" id="JASZZN010000012">
    <property type="protein sequence ID" value="MDM4017237.1"/>
    <property type="molecule type" value="Genomic_DNA"/>
</dbReference>
<dbReference type="RefSeq" id="WP_289164679.1">
    <property type="nucleotide sequence ID" value="NZ_JASZZN010000012.1"/>
</dbReference>
<evidence type="ECO:0000313" key="3">
    <source>
        <dbReference type="Proteomes" id="UP001239462"/>
    </source>
</evidence>
<gene>
    <name evidence="2" type="ORF">QTN89_17455</name>
</gene>
<feature type="chain" id="PRO_5046587632" evidence="1">
    <location>
        <begin position="39"/>
        <end position="311"/>
    </location>
</feature>
<dbReference type="Proteomes" id="UP001239462">
    <property type="component" value="Unassembled WGS sequence"/>
</dbReference>
<dbReference type="SUPFAM" id="SSF50956">
    <property type="entry name" value="Thermostable phytase (3-phytase)"/>
    <property type="match status" value="1"/>
</dbReference>
<protein>
    <submittedName>
        <fullName evidence="2">Uncharacterized protein</fullName>
    </submittedName>
</protein>
<sequence length="311" mass="34334">MRSAFQQLAPQRRTFPAVVRLFLAASLLGWSMTPGAHAWEPSDDVVRGNASLELRLNALKESSGLAFSLREPNCVWTHNDSGGQARLFAFDDQGRSCGRVIVKGIKANDWEDIASFDDDGPRLLIADVGDNDHQRSSVSLYLLDEPNPQTHSRITPYVHLVVRYANGAQNCESVAVDVKNRRIWLLSKSGLVASLHELELPKRESITPAADDAGEAVPTIEVTTTLVRRVPVPLATGMDFCPRTGDLWICSYLNAFHVKTDAGRDLPTRFSKTPALVNLPKLKQIEAVAVDRSGRVWVSSEGFPTLMHRVK</sequence>